<sequence length="21" mass="2169">MGTCPMLSATSGKITILYPSP</sequence>
<dbReference type="EMBL" id="GBRH01240073">
    <property type="protein sequence ID" value="JAD57822.1"/>
    <property type="molecule type" value="Transcribed_RNA"/>
</dbReference>
<dbReference type="AlphaFoldDB" id="A0A0A9BEU1"/>
<reference evidence="1" key="1">
    <citation type="submission" date="2014-09" db="EMBL/GenBank/DDBJ databases">
        <authorList>
            <person name="Magalhaes I.L.F."/>
            <person name="Oliveira U."/>
            <person name="Santos F.R."/>
            <person name="Vidigal T.H.D.A."/>
            <person name="Brescovit A.D."/>
            <person name="Santos A.J."/>
        </authorList>
    </citation>
    <scope>NUCLEOTIDE SEQUENCE</scope>
    <source>
        <tissue evidence="1">Shoot tissue taken approximately 20 cm above the soil surface</tissue>
    </source>
</reference>
<organism evidence="1">
    <name type="scientific">Arundo donax</name>
    <name type="common">Giant reed</name>
    <name type="synonym">Donax arundinaceus</name>
    <dbReference type="NCBI Taxonomy" id="35708"/>
    <lineage>
        <taxon>Eukaryota</taxon>
        <taxon>Viridiplantae</taxon>
        <taxon>Streptophyta</taxon>
        <taxon>Embryophyta</taxon>
        <taxon>Tracheophyta</taxon>
        <taxon>Spermatophyta</taxon>
        <taxon>Magnoliopsida</taxon>
        <taxon>Liliopsida</taxon>
        <taxon>Poales</taxon>
        <taxon>Poaceae</taxon>
        <taxon>PACMAD clade</taxon>
        <taxon>Arundinoideae</taxon>
        <taxon>Arundineae</taxon>
        <taxon>Arundo</taxon>
    </lineage>
</organism>
<protein>
    <submittedName>
        <fullName evidence="1">Uncharacterized protein</fullName>
    </submittedName>
</protein>
<reference evidence="1" key="2">
    <citation type="journal article" date="2015" name="Data Brief">
        <title>Shoot transcriptome of the giant reed, Arundo donax.</title>
        <authorList>
            <person name="Barrero R.A."/>
            <person name="Guerrero F.D."/>
            <person name="Moolhuijzen P."/>
            <person name="Goolsby J.A."/>
            <person name="Tidwell J."/>
            <person name="Bellgard S.E."/>
            <person name="Bellgard M.I."/>
        </authorList>
    </citation>
    <scope>NUCLEOTIDE SEQUENCE</scope>
    <source>
        <tissue evidence="1">Shoot tissue taken approximately 20 cm above the soil surface</tissue>
    </source>
</reference>
<evidence type="ECO:0000313" key="1">
    <source>
        <dbReference type="EMBL" id="JAD57822.1"/>
    </source>
</evidence>
<proteinExistence type="predicted"/>
<accession>A0A0A9BEU1</accession>
<name>A0A0A9BEU1_ARUDO</name>